<evidence type="ECO:0000256" key="1">
    <source>
        <dbReference type="ARBA" id="ARBA00001966"/>
    </source>
</evidence>
<dbReference type="Proteomes" id="UP001501570">
    <property type="component" value="Unassembled WGS sequence"/>
</dbReference>
<dbReference type="InterPro" id="IPR006158">
    <property type="entry name" value="Cobalamin-bd"/>
</dbReference>
<dbReference type="SFLD" id="SFLDF00565">
    <property type="entry name" value="hopanoid_C3-methyltransferase"/>
    <property type="match status" value="1"/>
</dbReference>
<evidence type="ECO:0000313" key="12">
    <source>
        <dbReference type="Proteomes" id="UP001501570"/>
    </source>
</evidence>
<keyword evidence="5" id="KW-0479">Metal-binding</keyword>
<evidence type="ECO:0000313" key="11">
    <source>
        <dbReference type="EMBL" id="GAA5193851.1"/>
    </source>
</evidence>
<dbReference type="Gene3D" id="3.20.20.70">
    <property type="entry name" value="Aldolase class I"/>
    <property type="match status" value="1"/>
</dbReference>
<dbReference type="CDD" id="cd01335">
    <property type="entry name" value="Radical_SAM"/>
    <property type="match status" value="1"/>
</dbReference>
<evidence type="ECO:0000256" key="5">
    <source>
        <dbReference type="ARBA" id="ARBA00022723"/>
    </source>
</evidence>
<dbReference type="InterPro" id="IPR058240">
    <property type="entry name" value="rSAM_sf"/>
</dbReference>
<organism evidence="11 12">
    <name type="scientific">Rugosimonospora acidiphila</name>
    <dbReference type="NCBI Taxonomy" id="556531"/>
    <lineage>
        <taxon>Bacteria</taxon>
        <taxon>Bacillati</taxon>
        <taxon>Actinomycetota</taxon>
        <taxon>Actinomycetes</taxon>
        <taxon>Micromonosporales</taxon>
        <taxon>Micromonosporaceae</taxon>
        <taxon>Rugosimonospora</taxon>
    </lineage>
</organism>
<comment type="caution">
    <text evidence="11">The sequence shown here is derived from an EMBL/GenBank/DDBJ whole genome shotgun (WGS) entry which is preliminary data.</text>
</comment>
<dbReference type="SUPFAM" id="SSF52242">
    <property type="entry name" value="Cobalamin (vitamin B12)-binding domain"/>
    <property type="match status" value="1"/>
</dbReference>
<dbReference type="SFLD" id="SFLDG01082">
    <property type="entry name" value="B12-binding_domain_containing"/>
    <property type="match status" value="1"/>
</dbReference>
<dbReference type="SFLD" id="SFLDG01123">
    <property type="entry name" value="methyltransferase_(Class_B)"/>
    <property type="match status" value="1"/>
</dbReference>
<proteinExistence type="predicted"/>
<dbReference type="InterPro" id="IPR007197">
    <property type="entry name" value="rSAM"/>
</dbReference>
<dbReference type="EMBL" id="BAABJQ010000020">
    <property type="protein sequence ID" value="GAA5193851.1"/>
    <property type="molecule type" value="Genomic_DNA"/>
</dbReference>
<accession>A0ABP9SD83</accession>
<dbReference type="InterPro" id="IPR006638">
    <property type="entry name" value="Elp3/MiaA/NifB-like_rSAM"/>
</dbReference>
<keyword evidence="12" id="KW-1185">Reference proteome</keyword>
<name>A0ABP9SD83_9ACTN</name>
<comment type="cofactor">
    <cofactor evidence="1">
        <name>[4Fe-4S] cluster</name>
        <dbReference type="ChEBI" id="CHEBI:49883"/>
    </cofactor>
</comment>
<keyword evidence="4" id="KW-0949">S-adenosyl-L-methionine</keyword>
<protein>
    <submittedName>
        <fullName evidence="11">Radical SAM protein</fullName>
    </submittedName>
</protein>
<dbReference type="InterPro" id="IPR013785">
    <property type="entry name" value="Aldolase_TIM"/>
</dbReference>
<evidence type="ECO:0000256" key="8">
    <source>
        <dbReference type="SAM" id="MobiDB-lite"/>
    </source>
</evidence>
<dbReference type="InterPro" id="IPR036724">
    <property type="entry name" value="Cobalamin-bd_sf"/>
</dbReference>
<evidence type="ECO:0000259" key="9">
    <source>
        <dbReference type="PROSITE" id="PS51332"/>
    </source>
</evidence>
<dbReference type="CDD" id="cd02068">
    <property type="entry name" value="radical_SAM_B12_BD"/>
    <property type="match status" value="1"/>
</dbReference>
<evidence type="ECO:0000256" key="4">
    <source>
        <dbReference type="ARBA" id="ARBA00022691"/>
    </source>
</evidence>
<keyword evidence="3" id="KW-0808">Transferase</keyword>
<dbReference type="PROSITE" id="PS51918">
    <property type="entry name" value="RADICAL_SAM"/>
    <property type="match status" value="1"/>
</dbReference>
<gene>
    <name evidence="11" type="ORF">GCM10023322_56760</name>
</gene>
<feature type="domain" description="Radical SAM core" evidence="10">
    <location>
        <begin position="180"/>
        <end position="394"/>
    </location>
</feature>
<dbReference type="NCBIfam" id="TIGR04367">
    <property type="entry name" value="HpnR_B12_rSAM"/>
    <property type="match status" value="1"/>
</dbReference>
<evidence type="ECO:0000259" key="10">
    <source>
        <dbReference type="PROSITE" id="PS51918"/>
    </source>
</evidence>
<dbReference type="SFLD" id="SFLDS00029">
    <property type="entry name" value="Radical_SAM"/>
    <property type="match status" value="1"/>
</dbReference>
<evidence type="ECO:0000256" key="7">
    <source>
        <dbReference type="ARBA" id="ARBA00023014"/>
    </source>
</evidence>
<dbReference type="PANTHER" id="PTHR43409:SF7">
    <property type="entry name" value="BLL1977 PROTEIN"/>
    <property type="match status" value="1"/>
</dbReference>
<dbReference type="Gene3D" id="3.40.50.280">
    <property type="entry name" value="Cobalamin-binding domain"/>
    <property type="match status" value="1"/>
</dbReference>
<dbReference type="InterPro" id="IPR034466">
    <property type="entry name" value="Methyltransferase_Class_B"/>
</dbReference>
<keyword evidence="7" id="KW-0411">Iron-sulfur</keyword>
<evidence type="ECO:0000256" key="6">
    <source>
        <dbReference type="ARBA" id="ARBA00023004"/>
    </source>
</evidence>
<evidence type="ECO:0000256" key="3">
    <source>
        <dbReference type="ARBA" id="ARBA00022679"/>
    </source>
</evidence>
<dbReference type="Pfam" id="PF04055">
    <property type="entry name" value="Radical_SAM"/>
    <property type="match status" value="1"/>
</dbReference>
<dbReference type="Pfam" id="PF02310">
    <property type="entry name" value="B12-binding"/>
    <property type="match status" value="1"/>
</dbReference>
<dbReference type="PROSITE" id="PS51332">
    <property type="entry name" value="B12_BINDING"/>
    <property type="match status" value="1"/>
</dbReference>
<keyword evidence="2" id="KW-0489">Methyltransferase</keyword>
<sequence length="518" mass="58407">MRVLLVHPSVLMYSELFLRLEPLGLERVAGAIRDAGHRVRIVDLQTHTKPELAKEFLDFEPDVVGFGLNYLANVPEVIDLARWFKRQRRPPFVFAGGHSVSFIAEHVLAQSEGAIDAIVRGEGETGAVALLAAARDGAAHEAPGAVTPQGSGPPPRMLDSIDAPRPARDLIRRRNRYFIGVLDPAASIEFTRGCPWDCSFCSAWTFYGRSYRKVSAAAAAEELAGIREHGVFIVDDVAFIRPEHGDAIAAELERRGVRKQYYLETRADVLLRNTEVFARWRRLGLNYVFLGMEALDAEGLDLFRKRISPDENMLALERARSLGLTVAINLIVDPQWDTEQFRLVREWALSVPEIVHLSVMTPYPGTEIWHTESRKLTTFDYRLFDIQHAVMPTRLPLPEFYRELVRTQSVINRKHLGVAALAQTAGLVARHLMHGQTNFARMLWRFSRVYDPRRLNAEHQRPVRYELPAPQPHTVAPRERQRLYIHSHRTGAHAHAPAEPAVPAPVPAAPSPDPRRLG</sequence>
<dbReference type="SUPFAM" id="SSF102114">
    <property type="entry name" value="Radical SAM enzymes"/>
    <property type="match status" value="1"/>
</dbReference>
<dbReference type="InterPro" id="IPR051198">
    <property type="entry name" value="BchE-like"/>
</dbReference>
<evidence type="ECO:0000256" key="2">
    <source>
        <dbReference type="ARBA" id="ARBA00022603"/>
    </source>
</evidence>
<dbReference type="RefSeq" id="WP_345634692.1">
    <property type="nucleotide sequence ID" value="NZ_BAABJQ010000020.1"/>
</dbReference>
<dbReference type="PANTHER" id="PTHR43409">
    <property type="entry name" value="ANAEROBIC MAGNESIUM-PROTOPORPHYRIN IX MONOMETHYL ESTER CYCLASE-RELATED"/>
    <property type="match status" value="1"/>
</dbReference>
<feature type="domain" description="B12-binding" evidence="9">
    <location>
        <begin position="8"/>
        <end position="141"/>
    </location>
</feature>
<feature type="region of interest" description="Disordered" evidence="8">
    <location>
        <begin position="490"/>
        <end position="518"/>
    </location>
</feature>
<keyword evidence="6" id="KW-0408">Iron</keyword>
<dbReference type="InterPro" id="IPR027564">
    <property type="entry name" value="HpnR_B12_rSAM"/>
</dbReference>
<feature type="compositionally biased region" description="Pro residues" evidence="8">
    <location>
        <begin position="500"/>
        <end position="512"/>
    </location>
</feature>
<feature type="region of interest" description="Disordered" evidence="8">
    <location>
        <begin position="141"/>
        <end position="160"/>
    </location>
</feature>
<reference evidence="12" key="1">
    <citation type="journal article" date="2019" name="Int. J. Syst. Evol. Microbiol.">
        <title>The Global Catalogue of Microorganisms (GCM) 10K type strain sequencing project: providing services to taxonomists for standard genome sequencing and annotation.</title>
        <authorList>
            <consortium name="The Broad Institute Genomics Platform"/>
            <consortium name="The Broad Institute Genome Sequencing Center for Infectious Disease"/>
            <person name="Wu L."/>
            <person name="Ma J."/>
        </authorList>
    </citation>
    <scope>NUCLEOTIDE SEQUENCE [LARGE SCALE GENOMIC DNA]</scope>
    <source>
        <strain evidence="12">JCM 18304</strain>
    </source>
</reference>
<dbReference type="SMART" id="SM00729">
    <property type="entry name" value="Elp3"/>
    <property type="match status" value="1"/>
</dbReference>